<dbReference type="AlphaFoldDB" id="A0AA36E843"/>
<evidence type="ECO:0000313" key="1">
    <source>
        <dbReference type="EMBL" id="CAI9286646.1"/>
    </source>
</evidence>
<organism evidence="1 2">
    <name type="scientific">Lactuca saligna</name>
    <name type="common">Willowleaf lettuce</name>
    <dbReference type="NCBI Taxonomy" id="75948"/>
    <lineage>
        <taxon>Eukaryota</taxon>
        <taxon>Viridiplantae</taxon>
        <taxon>Streptophyta</taxon>
        <taxon>Embryophyta</taxon>
        <taxon>Tracheophyta</taxon>
        <taxon>Spermatophyta</taxon>
        <taxon>Magnoliopsida</taxon>
        <taxon>eudicotyledons</taxon>
        <taxon>Gunneridae</taxon>
        <taxon>Pentapetalae</taxon>
        <taxon>asterids</taxon>
        <taxon>campanulids</taxon>
        <taxon>Asterales</taxon>
        <taxon>Asteraceae</taxon>
        <taxon>Cichorioideae</taxon>
        <taxon>Cichorieae</taxon>
        <taxon>Lactucinae</taxon>
        <taxon>Lactuca</taxon>
    </lineage>
</organism>
<reference evidence="1" key="1">
    <citation type="submission" date="2023-04" db="EMBL/GenBank/DDBJ databases">
        <authorList>
            <person name="Vijverberg K."/>
            <person name="Xiong W."/>
            <person name="Schranz E."/>
        </authorList>
    </citation>
    <scope>NUCLEOTIDE SEQUENCE</scope>
</reference>
<dbReference type="EMBL" id="OX465081">
    <property type="protein sequence ID" value="CAI9286646.1"/>
    <property type="molecule type" value="Genomic_DNA"/>
</dbReference>
<dbReference type="Proteomes" id="UP001177003">
    <property type="component" value="Chromosome 5"/>
</dbReference>
<name>A0AA36E843_LACSI</name>
<evidence type="ECO:0000313" key="2">
    <source>
        <dbReference type="Proteomes" id="UP001177003"/>
    </source>
</evidence>
<gene>
    <name evidence="1" type="ORF">LSALG_LOCUS26056</name>
</gene>
<proteinExistence type="predicted"/>
<keyword evidence="2" id="KW-1185">Reference proteome</keyword>
<protein>
    <submittedName>
        <fullName evidence="1">Uncharacterized protein</fullName>
    </submittedName>
</protein>
<sequence length="142" mass="16865">MLKSQQSHLKLAMQQIEKQHEERLKNHAQSFEYEVTKIHDVAKEYYAIFVEQVKKVEEFVNLKVDKLKSKMPKKVDKLKKNYSTLHGMVNVIVDMITKLVVYHNSFSPKLDTNTDQDLKVFKKLEEFLESLKEYVLKIDLLH</sequence>
<accession>A0AA36E843</accession>